<dbReference type="PANTHER" id="PTHR30231:SF41">
    <property type="entry name" value="DNA POLYMERASE III SUBUNIT EPSILON"/>
    <property type="match status" value="1"/>
</dbReference>
<dbReference type="InterPro" id="IPR012337">
    <property type="entry name" value="RNaseH-like_sf"/>
</dbReference>
<feature type="domain" description="Exonuclease" evidence="6">
    <location>
        <begin position="278"/>
        <end position="447"/>
    </location>
</feature>
<evidence type="ECO:0000259" key="6">
    <source>
        <dbReference type="SMART" id="SM00479"/>
    </source>
</evidence>
<dbReference type="AlphaFoldDB" id="A0A2T0WH07"/>
<keyword evidence="5" id="KW-0812">Transmembrane</keyword>
<dbReference type="InterPro" id="IPR013520">
    <property type="entry name" value="Ribonucl_H"/>
</dbReference>
<evidence type="ECO:0000256" key="4">
    <source>
        <dbReference type="ARBA" id="ARBA00049244"/>
    </source>
</evidence>
<proteinExistence type="predicted"/>
<dbReference type="Pfam" id="PF00929">
    <property type="entry name" value="RNase_T"/>
    <property type="match status" value="1"/>
</dbReference>
<dbReference type="SUPFAM" id="SSF53098">
    <property type="entry name" value="Ribonuclease H-like"/>
    <property type="match status" value="1"/>
</dbReference>
<name>A0A2T0WH07_9RHOB</name>
<dbReference type="Proteomes" id="UP000238392">
    <property type="component" value="Unassembled WGS sequence"/>
</dbReference>
<dbReference type="InterPro" id="IPR006054">
    <property type="entry name" value="DnaQ"/>
</dbReference>
<comment type="subunit">
    <text evidence="3">DNA polymerase III contains a core (composed of alpha, epsilon and theta chains) that associates with a tau subunit. This core dimerizes to form the POLIII' complex. PolIII' associates with the gamma complex (composed of gamma, delta, delta', psi and chi chains) and with the beta chain to form the complete DNA polymerase III complex.</text>
</comment>
<accession>A0A2T0WH07</accession>
<dbReference type="NCBIfam" id="TIGR00573">
    <property type="entry name" value="dnaq"/>
    <property type="match status" value="1"/>
</dbReference>
<dbReference type="GO" id="GO:0045004">
    <property type="term" value="P:DNA replication proofreading"/>
    <property type="evidence" value="ECO:0007669"/>
    <property type="project" value="TreeGrafter"/>
</dbReference>
<gene>
    <name evidence="7" type="ORF">CLV74_11426</name>
</gene>
<dbReference type="PANTHER" id="PTHR30231">
    <property type="entry name" value="DNA POLYMERASE III SUBUNIT EPSILON"/>
    <property type="match status" value="1"/>
</dbReference>
<dbReference type="GO" id="GO:0003677">
    <property type="term" value="F:DNA binding"/>
    <property type="evidence" value="ECO:0007669"/>
    <property type="project" value="InterPro"/>
</dbReference>
<keyword evidence="8" id="KW-1185">Reference proteome</keyword>
<keyword evidence="5" id="KW-0472">Membrane</keyword>
<evidence type="ECO:0000256" key="5">
    <source>
        <dbReference type="SAM" id="Phobius"/>
    </source>
</evidence>
<evidence type="ECO:0000313" key="8">
    <source>
        <dbReference type="Proteomes" id="UP000238392"/>
    </source>
</evidence>
<sequence length="474" mass="50913">MFSHLGLRLRMFLIFAGFAAATIGIVCGALFYSYSRALDSGDMTGGFITAALFAAFGILGISAGLWLLFDENVAKPIDYLAAHLRTHAHAGARVELDADATKYLGDLAPAAHAISKKLGSSTMDQAEAVAQATAQLSAERDRLTALLTEIPVAMILVNPQHQIVLYDGQAAEALASVAPPRMGADVSDYLSQDSLKAAYDKMIRSGKEVAVQIPDARGQQQFDARLRPLGNAPGYMIVLEDVEALIDPSASRPLTYDFTLLEQPAAKACFETTLRDLSYVVFDTETTGLLPHKDSVVQLGALRVLRGRMIPHEAIDTLVNPGRPIPAASTKVHGINDRMVQNAPDFISVGKKFHQFSAGSVIVAHNAPFDMAFLHRDSKKMGVTFDNPILDTVLLSAVLFGPSAKHTLDAICDRLAITIPAELRHTAMGDAVATAEVLCAMIPMCEAKGIRTFGDLVAETRKHGRLLQDLNVPA</sequence>
<dbReference type="FunFam" id="3.30.420.10:FF:000045">
    <property type="entry name" value="3'-5' exonuclease DinG"/>
    <property type="match status" value="1"/>
</dbReference>
<dbReference type="EC" id="2.7.7.7" evidence="1"/>
<dbReference type="Gene3D" id="3.30.420.10">
    <property type="entry name" value="Ribonuclease H-like superfamily/Ribonuclease H"/>
    <property type="match status" value="1"/>
</dbReference>
<dbReference type="GO" id="GO:0005829">
    <property type="term" value="C:cytosol"/>
    <property type="evidence" value="ECO:0007669"/>
    <property type="project" value="TreeGrafter"/>
</dbReference>
<protein>
    <recommendedName>
        <fullName evidence="1">DNA-directed DNA polymerase</fullName>
        <ecNumber evidence="1">2.7.7.7</ecNumber>
    </recommendedName>
</protein>
<dbReference type="InterPro" id="IPR036397">
    <property type="entry name" value="RNaseH_sf"/>
</dbReference>
<feature type="transmembrane region" description="Helical" evidence="5">
    <location>
        <begin position="12"/>
        <end position="34"/>
    </location>
</feature>
<comment type="caution">
    <text evidence="7">The sequence shown here is derived from an EMBL/GenBank/DDBJ whole genome shotgun (WGS) entry which is preliminary data.</text>
</comment>
<dbReference type="OrthoDB" id="9804290at2"/>
<comment type="catalytic activity">
    <reaction evidence="4">
        <text>DNA(n) + a 2'-deoxyribonucleoside 5'-triphosphate = DNA(n+1) + diphosphate</text>
        <dbReference type="Rhea" id="RHEA:22508"/>
        <dbReference type="Rhea" id="RHEA-COMP:17339"/>
        <dbReference type="Rhea" id="RHEA-COMP:17340"/>
        <dbReference type="ChEBI" id="CHEBI:33019"/>
        <dbReference type="ChEBI" id="CHEBI:61560"/>
        <dbReference type="ChEBI" id="CHEBI:173112"/>
        <dbReference type="EC" id="2.7.7.7"/>
    </reaction>
</comment>
<dbReference type="Gene3D" id="3.30.450.20">
    <property type="entry name" value="PAS domain"/>
    <property type="match status" value="1"/>
</dbReference>
<evidence type="ECO:0000256" key="2">
    <source>
        <dbReference type="ARBA" id="ARBA00025483"/>
    </source>
</evidence>
<evidence type="ECO:0000256" key="3">
    <source>
        <dbReference type="ARBA" id="ARBA00026073"/>
    </source>
</evidence>
<organism evidence="7 8">
    <name type="scientific">Donghicola tyrosinivorans</name>
    <dbReference type="NCBI Taxonomy" id="1652492"/>
    <lineage>
        <taxon>Bacteria</taxon>
        <taxon>Pseudomonadati</taxon>
        <taxon>Pseudomonadota</taxon>
        <taxon>Alphaproteobacteria</taxon>
        <taxon>Rhodobacterales</taxon>
        <taxon>Roseobacteraceae</taxon>
        <taxon>Donghicola</taxon>
    </lineage>
</organism>
<evidence type="ECO:0000256" key="1">
    <source>
        <dbReference type="ARBA" id="ARBA00012417"/>
    </source>
</evidence>
<dbReference type="CDD" id="cd06127">
    <property type="entry name" value="DEDDh"/>
    <property type="match status" value="1"/>
</dbReference>
<dbReference type="EMBL" id="PVTQ01000014">
    <property type="protein sequence ID" value="PRY85804.1"/>
    <property type="molecule type" value="Genomic_DNA"/>
</dbReference>
<feature type="transmembrane region" description="Helical" evidence="5">
    <location>
        <begin position="46"/>
        <end position="69"/>
    </location>
</feature>
<keyword evidence="5" id="KW-1133">Transmembrane helix</keyword>
<dbReference type="GO" id="GO:0008408">
    <property type="term" value="F:3'-5' exonuclease activity"/>
    <property type="evidence" value="ECO:0007669"/>
    <property type="project" value="TreeGrafter"/>
</dbReference>
<evidence type="ECO:0000313" key="7">
    <source>
        <dbReference type="EMBL" id="PRY85804.1"/>
    </source>
</evidence>
<comment type="function">
    <text evidence="2">DNA polymerase III is a complex, multichain enzyme responsible for most of the replicative synthesis in bacteria. The epsilon subunit contain the editing function and is a proofreading 3'-5' exonuclease.</text>
</comment>
<dbReference type="GO" id="GO:0003887">
    <property type="term" value="F:DNA-directed DNA polymerase activity"/>
    <property type="evidence" value="ECO:0007669"/>
    <property type="project" value="UniProtKB-EC"/>
</dbReference>
<reference evidence="7 8" key="1">
    <citation type="submission" date="2018-03" db="EMBL/GenBank/DDBJ databases">
        <title>Genomic Encyclopedia of Archaeal and Bacterial Type Strains, Phase II (KMG-II): from individual species to whole genera.</title>
        <authorList>
            <person name="Goeker M."/>
        </authorList>
    </citation>
    <scope>NUCLEOTIDE SEQUENCE [LARGE SCALE GENOMIC DNA]</scope>
    <source>
        <strain evidence="7 8">DSM 100212</strain>
    </source>
</reference>
<dbReference type="SMART" id="SM00479">
    <property type="entry name" value="EXOIII"/>
    <property type="match status" value="1"/>
</dbReference>